<dbReference type="Gene3D" id="3.30.300.30">
    <property type="match status" value="1"/>
</dbReference>
<dbReference type="GO" id="GO:0006631">
    <property type="term" value="P:fatty acid metabolic process"/>
    <property type="evidence" value="ECO:0007669"/>
    <property type="project" value="TreeGrafter"/>
</dbReference>
<evidence type="ECO:0000256" key="2">
    <source>
        <dbReference type="ARBA" id="ARBA00022598"/>
    </source>
</evidence>
<organism evidence="5 6">
    <name type="scientific">Gracilibacillus dipsosauri</name>
    <dbReference type="NCBI Taxonomy" id="178340"/>
    <lineage>
        <taxon>Bacteria</taxon>
        <taxon>Bacillati</taxon>
        <taxon>Bacillota</taxon>
        <taxon>Bacilli</taxon>
        <taxon>Bacillales</taxon>
        <taxon>Bacillaceae</taxon>
        <taxon>Gracilibacillus</taxon>
    </lineage>
</organism>
<feature type="domain" description="AMP-dependent synthetase/ligase" evidence="3">
    <location>
        <begin position="12"/>
        <end position="347"/>
    </location>
</feature>
<evidence type="ECO:0000259" key="4">
    <source>
        <dbReference type="Pfam" id="PF13193"/>
    </source>
</evidence>
<keyword evidence="6" id="KW-1185">Reference proteome</keyword>
<dbReference type="PANTHER" id="PTHR43201">
    <property type="entry name" value="ACYL-COA SYNTHETASE"/>
    <property type="match status" value="1"/>
</dbReference>
<dbReference type="NCBIfam" id="NF005797">
    <property type="entry name" value="PRK07638.1"/>
    <property type="match status" value="1"/>
</dbReference>
<dbReference type="AlphaFoldDB" id="A0A317L227"/>
<evidence type="ECO:0000259" key="3">
    <source>
        <dbReference type="Pfam" id="PF00501"/>
    </source>
</evidence>
<dbReference type="PROSITE" id="PS00455">
    <property type="entry name" value="AMP_BINDING"/>
    <property type="match status" value="1"/>
</dbReference>
<dbReference type="Gene3D" id="3.40.50.12780">
    <property type="entry name" value="N-terminal domain of ligase-like"/>
    <property type="match status" value="1"/>
</dbReference>
<sequence length="493" mass="55761">MGNITATYPTFATLTPEKVAIHTKNQQIRYQKWDVMVNQTANWLNSLPTVNKTLGILLPNGIPFLQLFAGAARAGWVVVPYDRKWNLRELENKVKLSRPSVIVTTKEEYAQSNHMKANVRIVDEILQEISLFSSEFHEVEGNPLFYIGFTSGTTGNPKAFVRAHDSWVASFDCSRFDFELEDTDNVLIPGSFIHSHFLYGAISTLYLGGTVYLLEKFTPTEGMLWLETHPITALYVVPTMVDAFLKVGIPIDKPLKVISSGAKWSEKSKKAIRQLLMDVKIYEFYGAGEMSFVTVLADRDGRRKVGTVGRPCRGVEVQIRRSNQELAQPNETGKIYVKSKLLIDGYFEQPEGPIHTIQDEQGWATVDDIGYFDEDGFLYIAGREHNMILYGGINIFPEEIEKVLSLHPDVEEVAVMGIANDYWGQMVAAVVKGKSSSLELKRFCKKHLSSYKIPRKWFFRSEMPYTTSGKIARAKLRKQIESELTCNESSGNR</sequence>
<evidence type="ECO:0000313" key="6">
    <source>
        <dbReference type="Proteomes" id="UP000245624"/>
    </source>
</evidence>
<accession>A0A317L227</accession>
<dbReference type="InterPro" id="IPR042099">
    <property type="entry name" value="ANL_N_sf"/>
</dbReference>
<dbReference type="InterPro" id="IPR025110">
    <property type="entry name" value="AMP-bd_C"/>
</dbReference>
<dbReference type="Pfam" id="PF13193">
    <property type="entry name" value="AMP-binding_C"/>
    <property type="match status" value="1"/>
</dbReference>
<comment type="similarity">
    <text evidence="1">Belongs to the ATP-dependent AMP-binding enzyme family.</text>
</comment>
<name>A0A317L227_9BACI</name>
<reference evidence="5 6" key="1">
    <citation type="submission" date="2018-05" db="EMBL/GenBank/DDBJ databases">
        <title>Genomic analysis of Gracilibacillus dipsosauri DD1 reveals novel features of a salt-tolerant amylase.</title>
        <authorList>
            <person name="Deutch C.E."/>
            <person name="Yang S."/>
        </authorList>
    </citation>
    <scope>NUCLEOTIDE SEQUENCE [LARGE SCALE GENOMIC DNA]</scope>
    <source>
        <strain evidence="5 6">DD1</strain>
    </source>
</reference>
<dbReference type="PANTHER" id="PTHR43201:SF5">
    <property type="entry name" value="MEDIUM-CHAIN ACYL-COA LIGASE ACSF2, MITOCHONDRIAL"/>
    <property type="match status" value="1"/>
</dbReference>
<keyword evidence="2" id="KW-0436">Ligase</keyword>
<evidence type="ECO:0000313" key="5">
    <source>
        <dbReference type="EMBL" id="PWU69847.1"/>
    </source>
</evidence>
<dbReference type="Pfam" id="PF00501">
    <property type="entry name" value="AMP-binding"/>
    <property type="match status" value="1"/>
</dbReference>
<dbReference type="EMBL" id="QGTD01000004">
    <property type="protein sequence ID" value="PWU69847.1"/>
    <property type="molecule type" value="Genomic_DNA"/>
</dbReference>
<feature type="domain" description="AMP-binding enzyme C-terminal" evidence="4">
    <location>
        <begin position="399"/>
        <end position="470"/>
    </location>
</feature>
<dbReference type="GO" id="GO:0031956">
    <property type="term" value="F:medium-chain fatty acid-CoA ligase activity"/>
    <property type="evidence" value="ECO:0007669"/>
    <property type="project" value="TreeGrafter"/>
</dbReference>
<dbReference type="RefSeq" id="WP_109983243.1">
    <property type="nucleotide sequence ID" value="NZ_QGTD01000004.1"/>
</dbReference>
<protein>
    <submittedName>
        <fullName evidence="5">Acyl-CoA synthetase</fullName>
    </submittedName>
</protein>
<dbReference type="Proteomes" id="UP000245624">
    <property type="component" value="Unassembled WGS sequence"/>
</dbReference>
<dbReference type="InterPro" id="IPR000873">
    <property type="entry name" value="AMP-dep_synth/lig_dom"/>
</dbReference>
<dbReference type="SUPFAM" id="SSF56801">
    <property type="entry name" value="Acetyl-CoA synthetase-like"/>
    <property type="match status" value="1"/>
</dbReference>
<comment type="caution">
    <text evidence="5">The sequence shown here is derived from an EMBL/GenBank/DDBJ whole genome shotgun (WGS) entry which is preliminary data.</text>
</comment>
<evidence type="ECO:0000256" key="1">
    <source>
        <dbReference type="ARBA" id="ARBA00006432"/>
    </source>
</evidence>
<dbReference type="InterPro" id="IPR045851">
    <property type="entry name" value="AMP-bd_C_sf"/>
</dbReference>
<dbReference type="OrthoDB" id="9757771at2"/>
<gene>
    <name evidence="5" type="ORF">DLJ74_02640</name>
</gene>
<proteinExistence type="inferred from homology"/>
<dbReference type="InterPro" id="IPR020845">
    <property type="entry name" value="AMP-binding_CS"/>
</dbReference>